<dbReference type="SFLD" id="SFLDS00019">
    <property type="entry name" value="Glutathione_Transferase_(cytos"/>
    <property type="match status" value="1"/>
</dbReference>
<dbReference type="GO" id="GO:0005737">
    <property type="term" value="C:cytoplasm"/>
    <property type="evidence" value="ECO:0007669"/>
    <property type="project" value="TreeGrafter"/>
</dbReference>
<dbReference type="Gene3D" id="3.40.30.10">
    <property type="entry name" value="Glutaredoxin"/>
    <property type="match status" value="1"/>
</dbReference>
<organism evidence="3">
    <name type="scientific">Pseudomonas saudimassiliensis</name>
    <dbReference type="NCBI Taxonomy" id="1461581"/>
    <lineage>
        <taxon>Bacteria</taxon>
        <taxon>Pseudomonadati</taxon>
        <taxon>Pseudomonadota</taxon>
        <taxon>Gammaproteobacteria</taxon>
        <taxon>Pseudomonadales</taxon>
        <taxon>Pseudomonadaceae</taxon>
        <taxon>Pseudomonas</taxon>
    </lineage>
</organism>
<proteinExistence type="predicted"/>
<evidence type="ECO:0000313" key="3">
    <source>
        <dbReference type="EMBL" id="CEA05748.1"/>
    </source>
</evidence>
<keyword evidence="3" id="KW-0808">Transferase</keyword>
<dbReference type="InterPro" id="IPR036282">
    <property type="entry name" value="Glutathione-S-Trfase_C_sf"/>
</dbReference>
<dbReference type="RefSeq" id="WP_044501609.1">
    <property type="nucleotide sequence ID" value="NZ_LK391969.1"/>
</dbReference>
<gene>
    <name evidence="3" type="ORF">BN1049_02250</name>
</gene>
<feature type="domain" description="GST C-terminal" evidence="2">
    <location>
        <begin position="85"/>
        <end position="210"/>
    </location>
</feature>
<dbReference type="EMBL" id="LM997413">
    <property type="protein sequence ID" value="CEA05748.1"/>
    <property type="molecule type" value="Genomic_DNA"/>
</dbReference>
<dbReference type="PANTHER" id="PTHR43968:SF6">
    <property type="entry name" value="GLUTATHIONE S-TRANSFERASE OMEGA"/>
    <property type="match status" value="1"/>
</dbReference>
<dbReference type="Gene3D" id="1.20.1050.10">
    <property type="match status" value="1"/>
</dbReference>
<dbReference type="PROSITE" id="PS50404">
    <property type="entry name" value="GST_NTER"/>
    <property type="match status" value="1"/>
</dbReference>
<dbReference type="InterPro" id="IPR040079">
    <property type="entry name" value="Glutathione_S-Trfase"/>
</dbReference>
<evidence type="ECO:0000259" key="1">
    <source>
        <dbReference type="PROSITE" id="PS50404"/>
    </source>
</evidence>
<dbReference type="SUPFAM" id="SSF47616">
    <property type="entry name" value="GST C-terminal domain-like"/>
    <property type="match status" value="1"/>
</dbReference>
<dbReference type="PANTHER" id="PTHR43968">
    <property type="match status" value="1"/>
</dbReference>
<dbReference type="Pfam" id="PF13410">
    <property type="entry name" value="GST_C_2"/>
    <property type="match status" value="1"/>
</dbReference>
<protein>
    <submittedName>
        <fullName evidence="3">Putative glutathione-S-transferase domain protein</fullName>
    </submittedName>
</protein>
<dbReference type="SUPFAM" id="SSF52833">
    <property type="entry name" value="Thioredoxin-like"/>
    <property type="match status" value="1"/>
</dbReference>
<name>A0A078MEJ0_9PSED</name>
<evidence type="ECO:0000259" key="2">
    <source>
        <dbReference type="PROSITE" id="PS50405"/>
    </source>
</evidence>
<dbReference type="SFLD" id="SFLDG00358">
    <property type="entry name" value="Main_(cytGST)"/>
    <property type="match status" value="1"/>
</dbReference>
<dbReference type="InterPro" id="IPR050983">
    <property type="entry name" value="GST_Omega/HSP26"/>
</dbReference>
<reference evidence="3" key="1">
    <citation type="submission" date="2014-07" db="EMBL/GenBank/DDBJ databases">
        <authorList>
            <person name="Urmite Genomes Urmite Genomes"/>
        </authorList>
    </citation>
    <scope>NUCLEOTIDE SEQUENCE</scope>
    <source>
        <strain evidence="3">12M76_air</strain>
    </source>
</reference>
<dbReference type="GO" id="GO:0016740">
    <property type="term" value="F:transferase activity"/>
    <property type="evidence" value="ECO:0007669"/>
    <property type="project" value="UniProtKB-KW"/>
</dbReference>
<dbReference type="CDD" id="cd03196">
    <property type="entry name" value="GST_C_5"/>
    <property type="match status" value="1"/>
</dbReference>
<dbReference type="AlphaFoldDB" id="A0A078MEJ0"/>
<dbReference type="PATRIC" id="fig|1461581.3.peg.2218"/>
<dbReference type="InterPro" id="IPR036249">
    <property type="entry name" value="Thioredoxin-like_sf"/>
</dbReference>
<sequence length="225" mass="25765">MVVALPRLYSFRRCPYAMRARLGILFAGMQVELREVVLKNKPPQLLAISPKGTVPVLEWAAGESSSGRVIEESREIVDWALRQNDPQGLLQTDLARAGALIDQNDSEFKHWLDRYKYADRYPELPQSEYLQRGERFLQVLEALLGANDYLLGDRVSVADIGVMPFVRQFAHVDQEVFHSLPYPNLQRWLRNWLAHPLFVSAMVKLPPWQAGDVPVLFPEVRPGME</sequence>
<dbReference type="Pfam" id="PF13417">
    <property type="entry name" value="GST_N_3"/>
    <property type="match status" value="1"/>
</dbReference>
<feature type="domain" description="GST N-terminal" evidence="1">
    <location>
        <begin position="4"/>
        <end position="88"/>
    </location>
</feature>
<dbReference type="OrthoDB" id="9813092at2"/>
<dbReference type="InterPro" id="IPR004045">
    <property type="entry name" value="Glutathione_S-Trfase_N"/>
</dbReference>
<dbReference type="PROSITE" id="PS50405">
    <property type="entry name" value="GST_CTER"/>
    <property type="match status" value="1"/>
</dbReference>
<dbReference type="EMBL" id="LK391969">
    <property type="protein sequence ID" value="CEF27302.1"/>
    <property type="molecule type" value="Genomic_DNA"/>
</dbReference>
<dbReference type="InterPro" id="IPR010987">
    <property type="entry name" value="Glutathione-S-Trfase_C-like"/>
</dbReference>
<accession>A0A078MEJ0</accession>